<dbReference type="FunFam" id="3.20.20.140:FF:000033">
    <property type="entry name" value="Adenosine deaminase-like protein"/>
    <property type="match status" value="1"/>
</dbReference>
<keyword evidence="4" id="KW-0479">Metal-binding</keyword>
<evidence type="ECO:0000256" key="8">
    <source>
        <dbReference type="ARBA" id="ARBA00048787"/>
    </source>
</evidence>
<dbReference type="STRING" id="1051890.A0A3N4MC33"/>
<dbReference type="GO" id="GO:0046872">
    <property type="term" value="F:metal ion binding"/>
    <property type="evidence" value="ECO:0007669"/>
    <property type="project" value="UniProtKB-KW"/>
</dbReference>
<dbReference type="AlphaFoldDB" id="A0A3N4MC33"/>
<name>A0A3N4MC33_9PEZI</name>
<dbReference type="Gene3D" id="3.20.20.140">
    <property type="entry name" value="Metal-dependent hydrolases"/>
    <property type="match status" value="1"/>
</dbReference>
<dbReference type="PANTHER" id="PTHR11409:SF42">
    <property type="entry name" value="ADENOSINE DEAMINASE-LIKE PROTEIN"/>
    <property type="match status" value="1"/>
</dbReference>
<gene>
    <name evidence="10" type="ORF">L211DRAFT_775591</name>
</gene>
<dbReference type="EMBL" id="ML121527">
    <property type="protein sequence ID" value="RPB29802.1"/>
    <property type="molecule type" value="Genomic_DNA"/>
</dbReference>
<protein>
    <submittedName>
        <fullName evidence="10">Adenosine deaminase</fullName>
    </submittedName>
</protein>
<organism evidence="10 11">
    <name type="scientific">Terfezia boudieri ATCC MYA-4762</name>
    <dbReference type="NCBI Taxonomy" id="1051890"/>
    <lineage>
        <taxon>Eukaryota</taxon>
        <taxon>Fungi</taxon>
        <taxon>Dikarya</taxon>
        <taxon>Ascomycota</taxon>
        <taxon>Pezizomycotina</taxon>
        <taxon>Pezizomycetes</taxon>
        <taxon>Pezizales</taxon>
        <taxon>Pezizaceae</taxon>
        <taxon>Terfezia</taxon>
    </lineage>
</organism>
<dbReference type="SUPFAM" id="SSF51556">
    <property type="entry name" value="Metallo-dependent hydrolases"/>
    <property type="match status" value="1"/>
</dbReference>
<evidence type="ECO:0000313" key="11">
    <source>
        <dbReference type="Proteomes" id="UP000267821"/>
    </source>
</evidence>
<dbReference type="InterPro" id="IPR006330">
    <property type="entry name" value="Ado/ade_deaminase"/>
</dbReference>
<comment type="cofactor">
    <cofactor evidence="1">
        <name>Zn(2+)</name>
        <dbReference type="ChEBI" id="CHEBI:29105"/>
    </cofactor>
</comment>
<dbReference type="FunCoup" id="A0A3N4MC33">
    <property type="interactions" value="601"/>
</dbReference>
<dbReference type="InParanoid" id="A0A3N4MC33"/>
<keyword evidence="7" id="KW-0546">Nucleotide metabolism</keyword>
<evidence type="ECO:0000256" key="6">
    <source>
        <dbReference type="ARBA" id="ARBA00022833"/>
    </source>
</evidence>
<comment type="similarity">
    <text evidence="2">Belongs to the metallo-dependent hydrolases superfamily. Adenosine and AMP deaminases family.</text>
</comment>
<dbReference type="GO" id="GO:0046103">
    <property type="term" value="P:inosine biosynthetic process"/>
    <property type="evidence" value="ECO:0007669"/>
    <property type="project" value="TreeGrafter"/>
</dbReference>
<evidence type="ECO:0000256" key="1">
    <source>
        <dbReference type="ARBA" id="ARBA00001947"/>
    </source>
</evidence>
<evidence type="ECO:0000256" key="2">
    <source>
        <dbReference type="ARBA" id="ARBA00006676"/>
    </source>
</evidence>
<dbReference type="GO" id="GO:0006154">
    <property type="term" value="P:adenosine catabolic process"/>
    <property type="evidence" value="ECO:0007669"/>
    <property type="project" value="TreeGrafter"/>
</dbReference>
<dbReference type="InterPro" id="IPR001365">
    <property type="entry name" value="A_deaminase_dom"/>
</dbReference>
<keyword evidence="6" id="KW-0862">Zinc</keyword>
<sequence length="365" mass="41349">MDLNNSTESEHSALQEFCKKLPKIELHAHLTGSITRECLHRIWMQKKEAANQEGLLYDLEDPIVVIPSGKVDYDLVTCFPLFSNYIYRLCNDVATITYSTNAVLQDFDDDGVVYLELRTTPREFKETGLTKAQYIEAVLNSINDYNTSSSTMKTYLILSIDRRDTPEKAQESINLATRYQGWGVVGVDLCGDPLKGDIASFRPHFAQARAAGLKITLHFGEVAKTSAEEDLRLLLSFKPDRLSHVIHIPESIREELRKRNVALELCISCNVHAKMLIGDYGDHHFGMWFLEQQCPVVLCTDDVGVFCSPLSNEYALVAEHFQLTPKQLYDLSYSGIKTIFAGKGEKDRLESIFRAWKQEEGAKLI</sequence>
<evidence type="ECO:0000256" key="7">
    <source>
        <dbReference type="ARBA" id="ARBA00023080"/>
    </source>
</evidence>
<evidence type="ECO:0000313" key="10">
    <source>
        <dbReference type="EMBL" id="RPB29802.1"/>
    </source>
</evidence>
<dbReference type="Proteomes" id="UP000267821">
    <property type="component" value="Unassembled WGS sequence"/>
</dbReference>
<dbReference type="GO" id="GO:0004000">
    <property type="term" value="F:adenosine deaminase activity"/>
    <property type="evidence" value="ECO:0007669"/>
    <property type="project" value="TreeGrafter"/>
</dbReference>
<dbReference type="GO" id="GO:0009117">
    <property type="term" value="P:nucleotide metabolic process"/>
    <property type="evidence" value="ECO:0007669"/>
    <property type="project" value="UniProtKB-KW"/>
</dbReference>
<evidence type="ECO:0000259" key="9">
    <source>
        <dbReference type="Pfam" id="PF00962"/>
    </source>
</evidence>
<keyword evidence="11" id="KW-1185">Reference proteome</keyword>
<evidence type="ECO:0000256" key="3">
    <source>
        <dbReference type="ARBA" id="ARBA00011245"/>
    </source>
</evidence>
<dbReference type="CDD" id="cd00443">
    <property type="entry name" value="ADA_AMPD"/>
    <property type="match status" value="1"/>
</dbReference>
<evidence type="ECO:0000256" key="5">
    <source>
        <dbReference type="ARBA" id="ARBA00022801"/>
    </source>
</evidence>
<reference evidence="10 11" key="1">
    <citation type="journal article" date="2018" name="Nat. Ecol. Evol.">
        <title>Pezizomycetes genomes reveal the molecular basis of ectomycorrhizal truffle lifestyle.</title>
        <authorList>
            <person name="Murat C."/>
            <person name="Payen T."/>
            <person name="Noel B."/>
            <person name="Kuo A."/>
            <person name="Morin E."/>
            <person name="Chen J."/>
            <person name="Kohler A."/>
            <person name="Krizsan K."/>
            <person name="Balestrini R."/>
            <person name="Da Silva C."/>
            <person name="Montanini B."/>
            <person name="Hainaut M."/>
            <person name="Levati E."/>
            <person name="Barry K.W."/>
            <person name="Belfiori B."/>
            <person name="Cichocki N."/>
            <person name="Clum A."/>
            <person name="Dockter R.B."/>
            <person name="Fauchery L."/>
            <person name="Guy J."/>
            <person name="Iotti M."/>
            <person name="Le Tacon F."/>
            <person name="Lindquist E.A."/>
            <person name="Lipzen A."/>
            <person name="Malagnac F."/>
            <person name="Mello A."/>
            <person name="Molinier V."/>
            <person name="Miyauchi S."/>
            <person name="Poulain J."/>
            <person name="Riccioni C."/>
            <person name="Rubini A."/>
            <person name="Sitrit Y."/>
            <person name="Splivallo R."/>
            <person name="Traeger S."/>
            <person name="Wang M."/>
            <person name="Zifcakova L."/>
            <person name="Wipf D."/>
            <person name="Zambonelli A."/>
            <person name="Paolocci F."/>
            <person name="Nowrousian M."/>
            <person name="Ottonello S."/>
            <person name="Baldrian P."/>
            <person name="Spatafora J.W."/>
            <person name="Henrissat B."/>
            <person name="Nagy L.G."/>
            <person name="Aury J.M."/>
            <person name="Wincker P."/>
            <person name="Grigoriev I.V."/>
            <person name="Bonfante P."/>
            <person name="Martin F.M."/>
        </authorList>
    </citation>
    <scope>NUCLEOTIDE SEQUENCE [LARGE SCALE GENOMIC DNA]</scope>
    <source>
        <strain evidence="10 11">ATCC MYA-4762</strain>
    </source>
</reference>
<comment type="catalytic activity">
    <reaction evidence="8">
        <text>N(6)-methyl-AMP + H2O + H(+) = IMP + methylamine</text>
        <dbReference type="Rhea" id="RHEA:16001"/>
        <dbReference type="ChEBI" id="CHEBI:15377"/>
        <dbReference type="ChEBI" id="CHEBI:15378"/>
        <dbReference type="ChEBI" id="CHEBI:58053"/>
        <dbReference type="ChEBI" id="CHEBI:59338"/>
        <dbReference type="ChEBI" id="CHEBI:144842"/>
    </reaction>
    <physiologicalReaction direction="left-to-right" evidence="8">
        <dbReference type="Rhea" id="RHEA:16002"/>
    </physiologicalReaction>
</comment>
<proteinExistence type="inferred from homology"/>
<dbReference type="InterPro" id="IPR032466">
    <property type="entry name" value="Metal_Hydrolase"/>
</dbReference>
<comment type="subunit">
    <text evidence="3">Monomer.</text>
</comment>
<evidence type="ECO:0000256" key="4">
    <source>
        <dbReference type="ARBA" id="ARBA00022723"/>
    </source>
</evidence>
<dbReference type="PANTHER" id="PTHR11409">
    <property type="entry name" value="ADENOSINE DEAMINASE"/>
    <property type="match status" value="1"/>
</dbReference>
<dbReference type="OrthoDB" id="272271at2759"/>
<dbReference type="Pfam" id="PF00962">
    <property type="entry name" value="A_deaminase"/>
    <property type="match status" value="1"/>
</dbReference>
<feature type="domain" description="Adenosine deaminase" evidence="9">
    <location>
        <begin position="22"/>
        <end position="351"/>
    </location>
</feature>
<accession>A0A3N4MC33</accession>
<keyword evidence="5" id="KW-0378">Hydrolase</keyword>